<evidence type="ECO:0000313" key="14">
    <source>
        <dbReference type="EMBL" id="KAF7488892.1"/>
    </source>
</evidence>
<evidence type="ECO:0000256" key="2">
    <source>
        <dbReference type="ARBA" id="ARBA00004298"/>
    </source>
</evidence>
<keyword evidence="6 13" id="KW-0812">Transmembrane</keyword>
<keyword evidence="11 13" id="KW-0472">Membrane</keyword>
<evidence type="ECO:0000256" key="3">
    <source>
        <dbReference type="ARBA" id="ARBA00005667"/>
    </source>
</evidence>
<keyword evidence="9 13" id="KW-1133">Transmembrane helix</keyword>
<keyword evidence="7" id="KW-0999">Mitochondrion inner membrane</keyword>
<evidence type="ECO:0000256" key="12">
    <source>
        <dbReference type="SAM" id="MobiDB-lite"/>
    </source>
</evidence>
<proteinExistence type="inferred from homology"/>
<comment type="subcellular location">
    <subcellularLocation>
        <location evidence="2">Mitochondrion inner membrane</location>
        <topology evidence="2">Single-pass membrane protein</topology>
        <orientation evidence="2">Matrix side</orientation>
    </subcellularLocation>
</comment>
<evidence type="ECO:0000256" key="5">
    <source>
        <dbReference type="ARBA" id="ARBA00022660"/>
    </source>
</evidence>
<organism evidence="15 18">
    <name type="scientific">Sarcoptes scabiei</name>
    <name type="common">Itch mite</name>
    <name type="synonym">Acarus scabiei</name>
    <dbReference type="NCBI Taxonomy" id="52283"/>
    <lineage>
        <taxon>Eukaryota</taxon>
        <taxon>Metazoa</taxon>
        <taxon>Ecdysozoa</taxon>
        <taxon>Arthropoda</taxon>
        <taxon>Chelicerata</taxon>
        <taxon>Arachnida</taxon>
        <taxon>Acari</taxon>
        <taxon>Acariformes</taxon>
        <taxon>Sarcoptiformes</taxon>
        <taxon>Astigmata</taxon>
        <taxon>Psoroptidia</taxon>
        <taxon>Sarcoptoidea</taxon>
        <taxon>Sarcoptidae</taxon>
        <taxon>Sarcoptinae</taxon>
        <taxon>Sarcoptes</taxon>
    </lineage>
</organism>
<evidence type="ECO:0000256" key="13">
    <source>
        <dbReference type="SAM" id="Phobius"/>
    </source>
</evidence>
<dbReference type="Pfam" id="PF08122">
    <property type="entry name" value="NDUF_B12"/>
    <property type="match status" value="1"/>
</dbReference>
<dbReference type="EnsemblMetazoa" id="SSS_5987s_mrna">
    <property type="protein sequence ID" value="KAF7488892.1"/>
    <property type="gene ID" value="SSS_5987"/>
</dbReference>
<reference evidence="17" key="2">
    <citation type="journal article" date="2020" name="PLoS Negl. Trop. Dis.">
        <title>High-quality nuclear genome for Sarcoptes scabiei-A critical resource for a neglected parasite.</title>
        <authorList>
            <person name="Korhonen P.K."/>
            <person name="Gasser R.B."/>
            <person name="Ma G."/>
            <person name="Wang T."/>
            <person name="Stroehlein A.J."/>
            <person name="Young N.D."/>
            <person name="Ang C.S."/>
            <person name="Fernando D.D."/>
            <person name="Lu H.C."/>
            <person name="Taylor S."/>
            <person name="Reynolds S.L."/>
            <person name="Mofiz E."/>
            <person name="Najaraj S.H."/>
            <person name="Gowda H."/>
            <person name="Madugundu A."/>
            <person name="Renuse S."/>
            <person name="Holt D."/>
            <person name="Pandey A."/>
            <person name="Papenfuss A.T."/>
            <person name="Fischer K."/>
        </authorList>
    </citation>
    <scope>NUCLEOTIDE SEQUENCE [LARGE SCALE GENOMIC DNA]</scope>
</reference>
<dbReference type="EMBL" id="WVUK01000065">
    <property type="protein sequence ID" value="KAF7488892.1"/>
    <property type="molecule type" value="Genomic_DNA"/>
</dbReference>
<dbReference type="VEuPathDB" id="VectorBase:SSCA004007"/>
<protein>
    <submittedName>
        <fullName evidence="16">Complex I-B12</fullName>
    </submittedName>
</protein>
<reference evidence="15 18" key="1">
    <citation type="journal article" date="2015" name="Parasit. Vectors">
        <title>Draft genome of the scabies mite.</title>
        <authorList>
            <person name="Rider S.D.Jr."/>
            <person name="Morgan M.S."/>
            <person name="Arlian L.G."/>
        </authorList>
    </citation>
    <scope>NUCLEOTIDE SEQUENCE [LARGE SCALE GENOMIC DNA]</scope>
    <source>
        <strain evidence="15">Arlian Lab</strain>
    </source>
</reference>
<dbReference type="OMA" id="GWKYWVP"/>
<keyword evidence="4" id="KW-0813">Transport</keyword>
<feature type="transmembrane region" description="Helical" evidence="13">
    <location>
        <begin position="87"/>
        <end position="108"/>
    </location>
</feature>
<gene>
    <name evidence="15" type="ORF">QR98_0081740</name>
    <name evidence="14" type="ORF">SSS_5987</name>
</gene>
<comment type="similarity">
    <text evidence="3">Belongs to the complex I NDUFB3 subunit family.</text>
</comment>
<keyword evidence="5" id="KW-0679">Respiratory chain</keyword>
<evidence type="ECO:0000313" key="17">
    <source>
        <dbReference type="Proteomes" id="UP000070412"/>
    </source>
</evidence>
<sequence>MGRDIINRLFGGPYSDTGPSQPRKPNPGMHLPPGVYIPDHKIYKLEDAPELEYVQKRLAARGIKSYWLRNHVWRYSRREFGTEAWRIMNLITMGYKFYIPMLFMTAIYEFYLKKDDHHGHSKDPHHH</sequence>
<dbReference type="GO" id="GO:0022900">
    <property type="term" value="P:electron transport chain"/>
    <property type="evidence" value="ECO:0007669"/>
    <property type="project" value="InterPro"/>
</dbReference>
<evidence type="ECO:0000256" key="7">
    <source>
        <dbReference type="ARBA" id="ARBA00022792"/>
    </source>
</evidence>
<evidence type="ECO:0000256" key="9">
    <source>
        <dbReference type="ARBA" id="ARBA00022989"/>
    </source>
</evidence>
<dbReference type="Proteomes" id="UP000616769">
    <property type="component" value="Unassembled WGS sequence"/>
</dbReference>
<evidence type="ECO:0000256" key="4">
    <source>
        <dbReference type="ARBA" id="ARBA00022448"/>
    </source>
</evidence>
<comment type="function">
    <text evidence="1">Accessory subunit of the mitochondrial membrane respiratory chain NADH dehydrogenase (Complex I), that is believed not to be involved in catalysis. Complex I functions in the transfer of electrons from NADH to the respiratory chain. The immediate electron acceptor for the enzyme is believed to be ubiquinone.</text>
</comment>
<evidence type="ECO:0000313" key="15">
    <source>
        <dbReference type="EMBL" id="KPM09635.1"/>
    </source>
</evidence>
<reference evidence="14" key="3">
    <citation type="submission" date="2020-01" db="EMBL/GenBank/DDBJ databases">
        <authorList>
            <person name="Korhonen P.K.K."/>
            <person name="Guangxu M.G."/>
            <person name="Wang T.W."/>
            <person name="Stroehlein A.J.S."/>
            <person name="Young N.D."/>
            <person name="Ang C.-S.A."/>
            <person name="Fernando D.W.F."/>
            <person name="Lu H.L."/>
            <person name="Taylor S.T."/>
            <person name="Ehtesham M.E.M."/>
            <person name="Najaraj S.H.N."/>
            <person name="Harsha G.H.G."/>
            <person name="Madugundu A.M."/>
            <person name="Renuse S.R."/>
            <person name="Holt D.H."/>
            <person name="Pandey A.P."/>
            <person name="Papenfuss A.P."/>
            <person name="Gasser R.B.G."/>
            <person name="Fischer K.F."/>
        </authorList>
    </citation>
    <scope>NUCLEOTIDE SEQUENCE</scope>
    <source>
        <strain evidence="14">SSS_KF_BRIS2020</strain>
    </source>
</reference>
<keyword evidence="10" id="KW-0496">Mitochondrion</keyword>
<dbReference type="Proteomes" id="UP000070412">
    <property type="component" value="Unassembled WGS sequence"/>
</dbReference>
<evidence type="ECO:0000256" key="8">
    <source>
        <dbReference type="ARBA" id="ARBA00022982"/>
    </source>
</evidence>
<name>A0A132AGD9_SARSC</name>
<evidence type="ECO:0000313" key="16">
    <source>
        <dbReference type="EnsemblMetazoa" id="KAF7488892.1"/>
    </source>
</evidence>
<evidence type="ECO:0000256" key="10">
    <source>
        <dbReference type="ARBA" id="ARBA00023128"/>
    </source>
</evidence>
<dbReference type="AlphaFoldDB" id="A0A132AGD9"/>
<dbReference type="OrthoDB" id="521512at2759"/>
<keyword evidence="8" id="KW-0249">Electron transport</keyword>
<dbReference type="GO" id="GO:0005743">
    <property type="term" value="C:mitochondrial inner membrane"/>
    <property type="evidence" value="ECO:0007669"/>
    <property type="project" value="UniProtKB-SubCell"/>
</dbReference>
<evidence type="ECO:0000313" key="18">
    <source>
        <dbReference type="Proteomes" id="UP000616769"/>
    </source>
</evidence>
<dbReference type="InterPro" id="IPR012576">
    <property type="entry name" value="NDUFB3"/>
</dbReference>
<accession>A0A132AGD9</accession>
<dbReference type="EMBL" id="JXLN01013848">
    <property type="protein sequence ID" value="KPM09635.1"/>
    <property type="molecule type" value="Genomic_DNA"/>
</dbReference>
<evidence type="ECO:0000256" key="1">
    <source>
        <dbReference type="ARBA" id="ARBA00003195"/>
    </source>
</evidence>
<evidence type="ECO:0000256" key="6">
    <source>
        <dbReference type="ARBA" id="ARBA00022692"/>
    </source>
</evidence>
<reference evidence="16" key="4">
    <citation type="submission" date="2022-06" db="UniProtKB">
        <authorList>
            <consortium name="EnsemblMetazoa"/>
        </authorList>
    </citation>
    <scope>IDENTIFICATION</scope>
</reference>
<feature type="region of interest" description="Disordered" evidence="12">
    <location>
        <begin position="11"/>
        <end position="30"/>
    </location>
</feature>
<keyword evidence="17" id="KW-1185">Reference proteome</keyword>
<evidence type="ECO:0000256" key="11">
    <source>
        <dbReference type="ARBA" id="ARBA00023136"/>
    </source>
</evidence>